<dbReference type="Proteomes" id="UP000830055">
    <property type="component" value="Chromosome"/>
</dbReference>
<gene>
    <name evidence="1" type="ORF">DPPLL_35850</name>
</gene>
<name>A0ABM7WE28_9BACT</name>
<evidence type="ECO:0000313" key="1">
    <source>
        <dbReference type="EMBL" id="BDD89220.1"/>
    </source>
</evidence>
<reference evidence="1 2" key="1">
    <citation type="submission" date="2022-01" db="EMBL/GenBank/DDBJ databases">
        <title>Desulfofustis limnae sp. nov., a novel mesophilic sulfate-reducing bacterium isolated from marsh soil.</title>
        <authorList>
            <person name="Watanabe M."/>
            <person name="Takahashi A."/>
            <person name="Kojima H."/>
            <person name="Fukui M."/>
        </authorList>
    </citation>
    <scope>NUCLEOTIDE SEQUENCE [LARGE SCALE GENOMIC DNA]</scope>
    <source>
        <strain evidence="1 2">PPLL</strain>
    </source>
</reference>
<sequence>MAIMYVERVKSRQGGKVYTQILLRESYRERGENGSKVKKRTLLNLTKYPEAVIQAGFSSFQVEFAYDRGFGMGRDNDAAQSRKPRIAFSSPALRTLRWQPLLEMPLYPDWGYPMKQHVVFLSFCRFVWV</sequence>
<accession>A0ABM7WE28</accession>
<evidence type="ECO:0000313" key="2">
    <source>
        <dbReference type="Proteomes" id="UP000830055"/>
    </source>
</evidence>
<evidence type="ECO:0008006" key="3">
    <source>
        <dbReference type="Google" id="ProtNLM"/>
    </source>
</evidence>
<dbReference type="EMBL" id="AP025516">
    <property type="protein sequence ID" value="BDD89220.1"/>
    <property type="molecule type" value="Genomic_DNA"/>
</dbReference>
<proteinExistence type="predicted"/>
<protein>
    <recommendedName>
        <fullName evidence="3">Transposase</fullName>
    </recommendedName>
</protein>
<organism evidence="1 2">
    <name type="scientific">Desulfofustis limnaeus</name>
    <dbReference type="NCBI Taxonomy" id="2740163"/>
    <lineage>
        <taxon>Bacteria</taxon>
        <taxon>Pseudomonadati</taxon>
        <taxon>Thermodesulfobacteriota</taxon>
        <taxon>Desulfobulbia</taxon>
        <taxon>Desulfobulbales</taxon>
        <taxon>Desulfocapsaceae</taxon>
        <taxon>Desulfofustis</taxon>
    </lineage>
</organism>
<keyword evidence="2" id="KW-1185">Reference proteome</keyword>